<protein>
    <submittedName>
        <fullName evidence="2">Uncharacterized protein</fullName>
    </submittedName>
</protein>
<organism evidence="2 3">
    <name type="scientific">Parafrankia irregularis</name>
    <dbReference type="NCBI Taxonomy" id="795642"/>
    <lineage>
        <taxon>Bacteria</taxon>
        <taxon>Bacillati</taxon>
        <taxon>Actinomycetota</taxon>
        <taxon>Actinomycetes</taxon>
        <taxon>Frankiales</taxon>
        <taxon>Frankiaceae</taxon>
        <taxon>Parafrankia</taxon>
    </lineage>
</organism>
<dbReference type="AlphaFoldDB" id="A0A0S4QMJ6"/>
<evidence type="ECO:0000313" key="3">
    <source>
        <dbReference type="Proteomes" id="UP000198802"/>
    </source>
</evidence>
<name>A0A0S4QMJ6_9ACTN</name>
<sequence>MRKIIPRDAGRDDGRSAAARGLSMVLGRRSAGRFAQRRSSIEVGTDWRRCGAGDGGCGVLLPLSQPTCPRCGRTNREDLAPLDLRRALLAPDAGEDTVTILRPAAVTAAAPASPSAAVSATSSAPLSPSSSAAPGDSCG</sequence>
<dbReference type="Proteomes" id="UP000198802">
    <property type="component" value="Unassembled WGS sequence"/>
</dbReference>
<feature type="region of interest" description="Disordered" evidence="1">
    <location>
        <begin position="111"/>
        <end position="139"/>
    </location>
</feature>
<accession>A0A0S4QMJ6</accession>
<dbReference type="RefSeq" id="WP_091276362.1">
    <property type="nucleotide sequence ID" value="NZ_FAOZ01000007.1"/>
</dbReference>
<evidence type="ECO:0000256" key="1">
    <source>
        <dbReference type="SAM" id="MobiDB-lite"/>
    </source>
</evidence>
<dbReference type="EMBL" id="FAOZ01000007">
    <property type="protein sequence ID" value="CUU56318.1"/>
    <property type="molecule type" value="Genomic_DNA"/>
</dbReference>
<proteinExistence type="predicted"/>
<keyword evidence="3" id="KW-1185">Reference proteome</keyword>
<reference evidence="3" key="1">
    <citation type="submission" date="2015-11" db="EMBL/GenBank/DDBJ databases">
        <authorList>
            <person name="Varghese N."/>
        </authorList>
    </citation>
    <scope>NUCLEOTIDE SEQUENCE [LARGE SCALE GENOMIC DNA]</scope>
    <source>
        <strain evidence="3">DSM 45899</strain>
    </source>
</reference>
<evidence type="ECO:0000313" key="2">
    <source>
        <dbReference type="EMBL" id="CUU56318.1"/>
    </source>
</evidence>
<gene>
    <name evidence="2" type="ORF">Ga0074812_107202</name>
</gene>